<feature type="domain" description="Histidine kinase" evidence="9">
    <location>
        <begin position="462"/>
        <end position="685"/>
    </location>
</feature>
<dbReference type="Pfam" id="PF00512">
    <property type="entry name" value="HisKA"/>
    <property type="match status" value="1"/>
</dbReference>
<dbReference type="InterPro" id="IPR011622">
    <property type="entry name" value="7TMR_DISM_rcpt_extracell_dom2"/>
</dbReference>
<dbReference type="EC" id="2.7.13.3" evidence="2"/>
<keyword evidence="6" id="KW-0175">Coiled coil</keyword>
<evidence type="ECO:0000313" key="10">
    <source>
        <dbReference type="EMBL" id="QUV92907.1"/>
    </source>
</evidence>
<feature type="transmembrane region" description="Helical" evidence="7">
    <location>
        <begin position="329"/>
        <end position="348"/>
    </location>
</feature>
<keyword evidence="11" id="KW-1185">Reference proteome</keyword>
<dbReference type="InterPro" id="IPR003661">
    <property type="entry name" value="HisK_dim/P_dom"/>
</dbReference>
<evidence type="ECO:0000256" key="2">
    <source>
        <dbReference type="ARBA" id="ARBA00012438"/>
    </source>
</evidence>
<dbReference type="SMART" id="SM00387">
    <property type="entry name" value="HATPase_c"/>
    <property type="match status" value="1"/>
</dbReference>
<feature type="transmembrane region" description="Helical" evidence="7">
    <location>
        <begin position="180"/>
        <end position="202"/>
    </location>
</feature>
<dbReference type="Pfam" id="PF02518">
    <property type="entry name" value="HATPase_c"/>
    <property type="match status" value="1"/>
</dbReference>
<dbReference type="CDD" id="cd00082">
    <property type="entry name" value="HisKA"/>
    <property type="match status" value="1"/>
</dbReference>
<evidence type="ECO:0000256" key="8">
    <source>
        <dbReference type="SAM" id="SignalP"/>
    </source>
</evidence>
<keyword evidence="5 10" id="KW-0418">Kinase</keyword>
<keyword evidence="7" id="KW-0812">Transmembrane</keyword>
<feature type="transmembrane region" description="Helical" evidence="7">
    <location>
        <begin position="249"/>
        <end position="267"/>
    </location>
</feature>
<dbReference type="PANTHER" id="PTHR43047">
    <property type="entry name" value="TWO-COMPONENT HISTIDINE PROTEIN KINASE"/>
    <property type="match status" value="1"/>
</dbReference>
<dbReference type="PANTHER" id="PTHR43047:SF72">
    <property type="entry name" value="OSMOSENSING HISTIDINE PROTEIN KINASE SLN1"/>
    <property type="match status" value="1"/>
</dbReference>
<dbReference type="RefSeq" id="WP_211421340.1">
    <property type="nucleotide sequence ID" value="NZ_CP072642.1"/>
</dbReference>
<dbReference type="InterPro" id="IPR004358">
    <property type="entry name" value="Sig_transdc_His_kin-like_C"/>
</dbReference>
<keyword evidence="7" id="KW-0472">Membrane</keyword>
<comment type="catalytic activity">
    <reaction evidence="1">
        <text>ATP + protein L-histidine = ADP + protein N-phospho-L-histidine.</text>
        <dbReference type="EC" id="2.7.13.3"/>
    </reaction>
</comment>
<dbReference type="SUPFAM" id="SSF55874">
    <property type="entry name" value="ATPase domain of HSP90 chaperone/DNA topoisomerase II/histidine kinase"/>
    <property type="match status" value="1"/>
</dbReference>
<feature type="transmembrane region" description="Helical" evidence="7">
    <location>
        <begin position="279"/>
        <end position="296"/>
    </location>
</feature>
<evidence type="ECO:0000256" key="3">
    <source>
        <dbReference type="ARBA" id="ARBA00022553"/>
    </source>
</evidence>
<dbReference type="PRINTS" id="PR00344">
    <property type="entry name" value="BCTRLSENSOR"/>
</dbReference>
<dbReference type="Pfam" id="PF07695">
    <property type="entry name" value="7TMR-DISM_7TM"/>
    <property type="match status" value="1"/>
</dbReference>
<organism evidence="10 11">
    <name type="scientific">Chloracidobacterium sp. N</name>
    <dbReference type="NCBI Taxonomy" id="2821540"/>
    <lineage>
        <taxon>Bacteria</taxon>
        <taxon>Pseudomonadati</taxon>
        <taxon>Acidobacteriota</taxon>
        <taxon>Terriglobia</taxon>
        <taxon>Terriglobales</taxon>
        <taxon>Acidobacteriaceae</taxon>
        <taxon>Chloracidobacterium</taxon>
        <taxon>Chloracidobacterium aggregatum</taxon>
    </lineage>
</organism>
<keyword evidence="8" id="KW-0732">Signal</keyword>
<dbReference type="Proteomes" id="UP000677668">
    <property type="component" value="Chromosome 1"/>
</dbReference>
<dbReference type="PROSITE" id="PS50109">
    <property type="entry name" value="HIS_KIN"/>
    <property type="match status" value="1"/>
</dbReference>
<dbReference type="InterPro" id="IPR011623">
    <property type="entry name" value="7TMR_DISM_rcpt_extracell_dom1"/>
</dbReference>
<feature type="coiled-coil region" evidence="6">
    <location>
        <begin position="376"/>
        <end position="455"/>
    </location>
</feature>
<dbReference type="Pfam" id="PF07696">
    <property type="entry name" value="7TMR-DISMED2"/>
    <property type="match status" value="1"/>
</dbReference>
<dbReference type="InterPro" id="IPR036890">
    <property type="entry name" value="HATPase_C_sf"/>
</dbReference>
<keyword evidence="7" id="KW-1133">Transmembrane helix</keyword>
<dbReference type="SUPFAM" id="SSF47384">
    <property type="entry name" value="Homodimeric domain of signal transducing histidine kinase"/>
    <property type="match status" value="1"/>
</dbReference>
<reference evidence="10 11" key="1">
    <citation type="submission" date="2021-03" db="EMBL/GenBank/DDBJ databases">
        <title>Genomic and phenotypic characterization of Chloracidobacterium isolates provides evidence for multiple species.</title>
        <authorList>
            <person name="Saini M.K."/>
            <person name="Costas A.M.G."/>
            <person name="Tank M."/>
            <person name="Bryant D.A."/>
        </authorList>
    </citation>
    <scope>NUCLEOTIDE SEQUENCE [LARGE SCALE GENOMIC DNA]</scope>
    <source>
        <strain evidence="10 11">N</strain>
    </source>
</reference>
<evidence type="ECO:0000256" key="1">
    <source>
        <dbReference type="ARBA" id="ARBA00000085"/>
    </source>
</evidence>
<dbReference type="EMBL" id="CP072642">
    <property type="protein sequence ID" value="QUV92907.1"/>
    <property type="molecule type" value="Genomic_DNA"/>
</dbReference>
<dbReference type="CDD" id="cd00075">
    <property type="entry name" value="HATPase"/>
    <property type="match status" value="1"/>
</dbReference>
<evidence type="ECO:0000256" key="7">
    <source>
        <dbReference type="SAM" id="Phobius"/>
    </source>
</evidence>
<feature type="transmembrane region" description="Helical" evidence="7">
    <location>
        <begin position="360"/>
        <end position="381"/>
    </location>
</feature>
<feature type="signal peptide" evidence="8">
    <location>
        <begin position="1"/>
        <end position="17"/>
    </location>
</feature>
<feature type="transmembrane region" description="Helical" evidence="7">
    <location>
        <begin position="302"/>
        <end position="322"/>
    </location>
</feature>
<keyword evidence="4" id="KW-0808">Transferase</keyword>
<evidence type="ECO:0000313" key="11">
    <source>
        <dbReference type="Proteomes" id="UP000677668"/>
    </source>
</evidence>
<dbReference type="Gene3D" id="1.10.287.130">
    <property type="match status" value="1"/>
</dbReference>
<evidence type="ECO:0000256" key="4">
    <source>
        <dbReference type="ARBA" id="ARBA00022679"/>
    </source>
</evidence>
<feature type="chain" id="PRO_5046012818" description="histidine kinase" evidence="8">
    <location>
        <begin position="18"/>
        <end position="710"/>
    </location>
</feature>
<sequence length="710" mass="77430">MLLVLALLLAAGHTAPANPVVISDRPDSQPLTAQLDQLEDPTRQLTIEQVARQPLPFTPVATDYLNLGYTSSAYWFRLRLRNDLAYPVERVIEVEQPYLGRVEAYLPRTDTEGFTCLAAGDELPFSIRAVRHRLPVFPISLPAHAEQTIYLRVETRGAFTFSAALWKPLEHGRKDRVHTFFLGAYYGFLLILLIYNAAFFFGAHDQTNIFFAGYVTCIGLFQACADGFATQLQEWFFGGLLVEGLRLRLVFGNAACGMAALFTRKYLCLQNFCNRGLSVLAGVFFSMAAIAAIAPTQTVARISTYLMALGVLPGLFSSIGPLRQGYRPALYFLLAWSAVVLAVILNTLRTAGVLSPAIAWPSVLHLGTVVQGLFLSVGLVARVAQLQQEKEAAQAEAERRTVEVSLSEAFNRQLKQANEELNQALLAREEARREAEQRRAEAEAANARLMELDRIKSEFTAMLVHDLRSPLAAVKGTLELIEEVLPDTDPDLHELVRASQGNVQRTLDLITDLLELARAESQSLSLDLQLLDLAPLLQQCIENARLGAPHPLTFVRDLPPNLPAVAGDSRKLERVFMNLLTNAAKFTPPDGRITVTAREVVGEGVEAGLSFVEVSITDTGKGIPAAELPFLFDPYRQGGQGKKHVGFGLGLAIVKRIVAAHDGNVTVKSQVGVGSTFTVTLPCWASKVGQTSLAAPELAGTGDSGEAVFT</sequence>
<gene>
    <name evidence="10" type="ORF">J8C05_05805</name>
</gene>
<evidence type="ECO:0000256" key="5">
    <source>
        <dbReference type="ARBA" id="ARBA00022777"/>
    </source>
</evidence>
<dbReference type="InterPro" id="IPR036097">
    <property type="entry name" value="HisK_dim/P_sf"/>
</dbReference>
<proteinExistence type="predicted"/>
<dbReference type="InterPro" id="IPR003594">
    <property type="entry name" value="HATPase_dom"/>
</dbReference>
<dbReference type="GO" id="GO:0016301">
    <property type="term" value="F:kinase activity"/>
    <property type="evidence" value="ECO:0007669"/>
    <property type="project" value="UniProtKB-KW"/>
</dbReference>
<dbReference type="InterPro" id="IPR005467">
    <property type="entry name" value="His_kinase_dom"/>
</dbReference>
<dbReference type="Gene3D" id="3.30.565.10">
    <property type="entry name" value="Histidine kinase-like ATPase, C-terminal domain"/>
    <property type="match status" value="1"/>
</dbReference>
<dbReference type="SMART" id="SM00388">
    <property type="entry name" value="HisKA"/>
    <property type="match status" value="1"/>
</dbReference>
<keyword evidence="3" id="KW-0597">Phosphoprotein</keyword>
<name>A0ABX8AW46_9BACT</name>
<accession>A0ABX8AW46</accession>
<evidence type="ECO:0000256" key="6">
    <source>
        <dbReference type="SAM" id="Coils"/>
    </source>
</evidence>
<feature type="transmembrane region" description="Helical" evidence="7">
    <location>
        <begin position="209"/>
        <end position="229"/>
    </location>
</feature>
<evidence type="ECO:0000259" key="9">
    <source>
        <dbReference type="PROSITE" id="PS50109"/>
    </source>
</evidence>
<protein>
    <recommendedName>
        <fullName evidence="2">histidine kinase</fullName>
        <ecNumber evidence="2">2.7.13.3</ecNumber>
    </recommendedName>
</protein>
<dbReference type="Gene3D" id="2.60.40.2380">
    <property type="match status" value="1"/>
</dbReference>